<dbReference type="RefSeq" id="WP_191297966.1">
    <property type="nucleotide sequence ID" value="NZ_BNAR01000003.1"/>
</dbReference>
<evidence type="ECO:0000259" key="2">
    <source>
        <dbReference type="Pfam" id="PF14340"/>
    </source>
</evidence>
<feature type="transmembrane region" description="Helical" evidence="1">
    <location>
        <begin position="89"/>
        <end position="108"/>
    </location>
</feature>
<reference evidence="4" key="1">
    <citation type="journal article" date="2019" name="Int. J. Syst. Evol. Microbiol.">
        <title>The Global Catalogue of Microorganisms (GCM) 10K type strain sequencing project: providing services to taxonomists for standard genome sequencing and annotation.</title>
        <authorList>
            <consortium name="The Broad Institute Genomics Platform"/>
            <consortium name="The Broad Institute Genome Sequencing Center for Infectious Disease"/>
            <person name="Wu L."/>
            <person name="Ma J."/>
        </authorList>
    </citation>
    <scope>NUCLEOTIDE SEQUENCE [LARGE SCALE GENOMIC DNA]</scope>
    <source>
        <strain evidence="4">CGMCC 4.7367</strain>
    </source>
</reference>
<proteinExistence type="predicted"/>
<sequence length="155" mass="16841">MLSSVCPEVVVLKDSPVDPRGPRFSAWMTTVILAIVLLTGWWRLLAAQTVLFAMCAFISLKLNPWGHVYRYAIQPRLTPTTEREEAAPLRFAQGVGFVFALIGTLGYATGLTTLGMVATGFALVAALLNAALGLCLGCEMYLVLRRFVPALARPQ</sequence>
<evidence type="ECO:0000313" key="4">
    <source>
        <dbReference type="Proteomes" id="UP000605568"/>
    </source>
</evidence>
<dbReference type="EMBL" id="BNAR01000003">
    <property type="protein sequence ID" value="GHH36721.1"/>
    <property type="molecule type" value="Genomic_DNA"/>
</dbReference>
<feature type="transmembrane region" description="Helical" evidence="1">
    <location>
        <begin position="120"/>
        <end position="144"/>
    </location>
</feature>
<accession>A0ABQ3M8X7</accession>
<keyword evidence="1" id="KW-0472">Membrane</keyword>
<protein>
    <submittedName>
        <fullName evidence="3">Membrane protein</fullName>
    </submittedName>
</protein>
<name>A0ABQ3M8X7_9PSEU</name>
<keyword evidence="1" id="KW-0812">Transmembrane</keyword>
<feature type="transmembrane region" description="Helical" evidence="1">
    <location>
        <begin position="24"/>
        <end position="44"/>
    </location>
</feature>
<organism evidence="3 4">
    <name type="scientific">Lentzea cavernae</name>
    <dbReference type="NCBI Taxonomy" id="2020703"/>
    <lineage>
        <taxon>Bacteria</taxon>
        <taxon>Bacillati</taxon>
        <taxon>Actinomycetota</taxon>
        <taxon>Actinomycetes</taxon>
        <taxon>Pseudonocardiales</taxon>
        <taxon>Pseudonocardiaceae</taxon>
        <taxon>Lentzea</taxon>
    </lineage>
</organism>
<evidence type="ECO:0000256" key="1">
    <source>
        <dbReference type="SAM" id="Phobius"/>
    </source>
</evidence>
<comment type="caution">
    <text evidence="3">The sequence shown here is derived from an EMBL/GenBank/DDBJ whole genome shotgun (WGS) entry which is preliminary data.</text>
</comment>
<dbReference type="Pfam" id="PF14340">
    <property type="entry name" value="DUF4395"/>
    <property type="match status" value="1"/>
</dbReference>
<gene>
    <name evidence="3" type="ORF">GCM10017774_24090</name>
</gene>
<keyword evidence="1" id="KW-1133">Transmembrane helix</keyword>
<keyword evidence="4" id="KW-1185">Reference proteome</keyword>
<feature type="domain" description="DUF4395" evidence="2">
    <location>
        <begin position="17"/>
        <end position="146"/>
    </location>
</feature>
<dbReference type="InterPro" id="IPR025508">
    <property type="entry name" value="DUF4395"/>
</dbReference>
<evidence type="ECO:0000313" key="3">
    <source>
        <dbReference type="EMBL" id="GHH36721.1"/>
    </source>
</evidence>
<dbReference type="Proteomes" id="UP000605568">
    <property type="component" value="Unassembled WGS sequence"/>
</dbReference>